<evidence type="ECO:0000256" key="2">
    <source>
        <dbReference type="SAM" id="Phobius"/>
    </source>
</evidence>
<keyword evidence="2" id="KW-0472">Membrane</keyword>
<dbReference type="InterPro" id="IPR029787">
    <property type="entry name" value="Nucleotide_cyclase"/>
</dbReference>
<dbReference type="InterPro" id="IPR052163">
    <property type="entry name" value="DGC-Regulatory_Protein"/>
</dbReference>
<gene>
    <name evidence="4" type="primary">gmr_12</name>
    <name evidence="4" type="ORF">Thiowin_03633</name>
</gene>
<sequence>MAVTESKRMLNGDSVLAMKPDHQQEQKVNSRQEFIRLFGILILIIALLTALGSYLFYRTELVDTAAVVQQSRAEVADHGTTGTGPATGPAPDLALRPGAPIGSGASGAAAEHRGNMIRLWFFSLTFFVLMAVGAWFFADARVKWRREQKRVQELANFDPVTELPNRALFFDRLERIHLHSARYRRRYGLILLDLDGFGEVNEKFGYNDGDRLLVRVGRMLTNSLRTSDTVARVGGDEFAVLLSEVNGVEAAMMLGRKVVGAMAAPIRLSSGEAEITASVGVAVFPEHAGSVDDMLRAADEAMDRAKREGQGRCLMALSADEYPSAEQLAAGLVMEDRSRH</sequence>
<protein>
    <submittedName>
        <fullName evidence="4">Cyclic di-GMP phosphodiesterase Gmr</fullName>
        <ecNumber evidence="4">3.1.4.52</ecNumber>
    </submittedName>
</protein>
<dbReference type="PANTHER" id="PTHR46663">
    <property type="entry name" value="DIGUANYLATE CYCLASE DGCT-RELATED"/>
    <property type="match status" value="1"/>
</dbReference>
<dbReference type="EMBL" id="CP121472">
    <property type="protein sequence ID" value="WPL18560.1"/>
    <property type="molecule type" value="Genomic_DNA"/>
</dbReference>
<keyword evidence="2" id="KW-0812">Transmembrane</keyword>
<dbReference type="GO" id="GO:0071111">
    <property type="term" value="F:cyclic-guanylate-specific phosphodiesterase activity"/>
    <property type="evidence" value="ECO:0007669"/>
    <property type="project" value="UniProtKB-EC"/>
</dbReference>
<dbReference type="CDD" id="cd01949">
    <property type="entry name" value="GGDEF"/>
    <property type="match status" value="1"/>
</dbReference>
<keyword evidence="2" id="KW-1133">Transmembrane helix</keyword>
<keyword evidence="5" id="KW-1185">Reference proteome</keyword>
<reference evidence="4 5" key="1">
    <citation type="journal article" date="2023" name="Microorganisms">
        <title>Thiorhodovibrio frisius and Trv. litoralis spp. nov., Two Novel Members from a Clade of Fastidious Purple Sulfur Bacteria That Exhibit Unique Red-Shifted Light-Harvesting Capabilities.</title>
        <authorList>
            <person name="Methner A."/>
            <person name="Kuzyk S.B."/>
            <person name="Petersen J."/>
            <person name="Bauer S."/>
            <person name="Brinkmann H."/>
            <person name="Sichau K."/>
            <person name="Wanner G."/>
            <person name="Wolf J."/>
            <person name="Neumann-Schaal M."/>
            <person name="Henke P."/>
            <person name="Tank M."/>
            <person name="Sproer C."/>
            <person name="Bunk B."/>
            <person name="Overmann J."/>
        </authorList>
    </citation>
    <scope>NUCLEOTIDE SEQUENCE [LARGE SCALE GENOMIC DNA]</scope>
    <source>
        <strain evidence="4 5">DSM 6702</strain>
    </source>
</reference>
<feature type="transmembrane region" description="Helical" evidence="2">
    <location>
        <begin position="34"/>
        <end position="57"/>
    </location>
</feature>
<dbReference type="SMART" id="SM00267">
    <property type="entry name" value="GGDEF"/>
    <property type="match status" value="1"/>
</dbReference>
<name>A0ABZ0SC13_9GAMM</name>
<dbReference type="Pfam" id="PF00990">
    <property type="entry name" value="GGDEF"/>
    <property type="match status" value="1"/>
</dbReference>
<evidence type="ECO:0000313" key="5">
    <source>
        <dbReference type="Proteomes" id="UP001432180"/>
    </source>
</evidence>
<dbReference type="Gene3D" id="3.30.70.270">
    <property type="match status" value="1"/>
</dbReference>
<accession>A0ABZ0SC13</accession>
<dbReference type="PROSITE" id="PS50887">
    <property type="entry name" value="GGDEF"/>
    <property type="match status" value="1"/>
</dbReference>
<dbReference type="EC" id="3.1.4.52" evidence="4"/>
<feature type="compositionally biased region" description="Low complexity" evidence="1">
    <location>
        <begin position="79"/>
        <end position="95"/>
    </location>
</feature>
<evidence type="ECO:0000259" key="3">
    <source>
        <dbReference type="PROSITE" id="PS50887"/>
    </source>
</evidence>
<dbReference type="InterPro" id="IPR000160">
    <property type="entry name" value="GGDEF_dom"/>
</dbReference>
<keyword evidence="4" id="KW-0378">Hydrolase</keyword>
<feature type="transmembrane region" description="Helical" evidence="2">
    <location>
        <begin position="119"/>
        <end position="138"/>
    </location>
</feature>
<evidence type="ECO:0000256" key="1">
    <source>
        <dbReference type="SAM" id="MobiDB-lite"/>
    </source>
</evidence>
<proteinExistence type="predicted"/>
<dbReference type="SUPFAM" id="SSF55073">
    <property type="entry name" value="Nucleotide cyclase"/>
    <property type="match status" value="1"/>
</dbReference>
<dbReference type="PANTHER" id="PTHR46663:SF2">
    <property type="entry name" value="GGDEF DOMAIN-CONTAINING PROTEIN"/>
    <property type="match status" value="1"/>
</dbReference>
<evidence type="ECO:0000313" key="4">
    <source>
        <dbReference type="EMBL" id="WPL18560.1"/>
    </source>
</evidence>
<feature type="region of interest" description="Disordered" evidence="1">
    <location>
        <begin position="75"/>
        <end position="95"/>
    </location>
</feature>
<dbReference type="InterPro" id="IPR043128">
    <property type="entry name" value="Rev_trsase/Diguanyl_cyclase"/>
</dbReference>
<organism evidence="4 5">
    <name type="scientific">Thiorhodovibrio winogradskyi</name>
    <dbReference type="NCBI Taxonomy" id="77007"/>
    <lineage>
        <taxon>Bacteria</taxon>
        <taxon>Pseudomonadati</taxon>
        <taxon>Pseudomonadota</taxon>
        <taxon>Gammaproteobacteria</taxon>
        <taxon>Chromatiales</taxon>
        <taxon>Chromatiaceae</taxon>
        <taxon>Thiorhodovibrio</taxon>
    </lineage>
</organism>
<dbReference type="Proteomes" id="UP001432180">
    <property type="component" value="Chromosome"/>
</dbReference>
<feature type="domain" description="GGDEF" evidence="3">
    <location>
        <begin position="185"/>
        <end position="320"/>
    </location>
</feature>
<dbReference type="NCBIfam" id="TIGR00254">
    <property type="entry name" value="GGDEF"/>
    <property type="match status" value="1"/>
</dbReference>